<dbReference type="EMBL" id="MVBO01000003">
    <property type="protein sequence ID" value="OZJ06582.1"/>
    <property type="molecule type" value="Genomic_DNA"/>
</dbReference>
<name>A0A261Y7I9_9FUNG</name>
<feature type="transmembrane region" description="Helical" evidence="1">
    <location>
        <begin position="144"/>
        <end position="164"/>
    </location>
</feature>
<feature type="transmembrane region" description="Helical" evidence="1">
    <location>
        <begin position="86"/>
        <end position="105"/>
    </location>
</feature>
<dbReference type="OrthoDB" id="2405095at2759"/>
<accession>A0A261Y7I9</accession>
<sequence>MSDDNIETYLENNTSLRFIPLGTAAFYGGRFLRIAFFCGINITGYILRIICNQNIPGLNPTTGQTPAQYKAQVGSFITLYTVSNSLTTAGGFILVICLIWLLRTWVMAVTHTRGLRFMALVLLTMVGLGLTIVGASIYSNPLRVAGNIINLVLTVLLMVAIAYYHREFKRDPQFQQDVDRSRGNVIEKPSSIPFIPHPFDVQYIMLVCAFIMILRQSYKVAQSAVTDLSSAALKSEAVLFIFDPVLQIIVLLILVISWGPVFHDTIYKKQLELREQARGPVNADTTA</sequence>
<organism evidence="2 3">
    <name type="scientific">Bifiguratus adelaidae</name>
    <dbReference type="NCBI Taxonomy" id="1938954"/>
    <lineage>
        <taxon>Eukaryota</taxon>
        <taxon>Fungi</taxon>
        <taxon>Fungi incertae sedis</taxon>
        <taxon>Mucoromycota</taxon>
        <taxon>Mucoromycotina</taxon>
        <taxon>Endogonomycetes</taxon>
        <taxon>Endogonales</taxon>
        <taxon>Endogonales incertae sedis</taxon>
        <taxon>Bifiguratus</taxon>
    </lineage>
</organism>
<reference evidence="2 3" key="1">
    <citation type="journal article" date="2017" name="Mycologia">
        <title>Bifiguratus adelaidae, gen. et sp. nov., a new member of Mucoromycotina in endophytic and soil-dwelling habitats.</title>
        <authorList>
            <person name="Torres-Cruz T.J."/>
            <person name="Billingsley Tobias T.L."/>
            <person name="Almatruk M."/>
            <person name="Hesse C."/>
            <person name="Kuske C.R."/>
            <person name="Desiro A."/>
            <person name="Benucci G.M."/>
            <person name="Bonito G."/>
            <person name="Stajich J.E."/>
            <person name="Dunlap C."/>
            <person name="Arnold A.E."/>
            <person name="Porras-Alfaro A."/>
        </authorList>
    </citation>
    <scope>NUCLEOTIDE SEQUENCE [LARGE SCALE GENOMIC DNA]</scope>
    <source>
        <strain evidence="2 3">AZ0501</strain>
    </source>
</reference>
<keyword evidence="3" id="KW-1185">Reference proteome</keyword>
<keyword evidence="1" id="KW-0472">Membrane</keyword>
<feature type="transmembrane region" description="Helical" evidence="1">
    <location>
        <begin position="238"/>
        <end position="261"/>
    </location>
</feature>
<dbReference type="AlphaFoldDB" id="A0A261Y7I9"/>
<keyword evidence="1" id="KW-0812">Transmembrane</keyword>
<dbReference type="Proteomes" id="UP000242875">
    <property type="component" value="Unassembled WGS sequence"/>
</dbReference>
<feature type="transmembrane region" description="Helical" evidence="1">
    <location>
        <begin position="31"/>
        <end position="50"/>
    </location>
</feature>
<evidence type="ECO:0000313" key="2">
    <source>
        <dbReference type="EMBL" id="OZJ06582.1"/>
    </source>
</evidence>
<gene>
    <name evidence="2" type="ORF">BZG36_00622</name>
</gene>
<evidence type="ECO:0000313" key="3">
    <source>
        <dbReference type="Proteomes" id="UP000242875"/>
    </source>
</evidence>
<evidence type="ECO:0000256" key="1">
    <source>
        <dbReference type="SAM" id="Phobius"/>
    </source>
</evidence>
<feature type="transmembrane region" description="Helical" evidence="1">
    <location>
        <begin position="117"/>
        <end position="138"/>
    </location>
</feature>
<keyword evidence="1" id="KW-1133">Transmembrane helix</keyword>
<feature type="transmembrane region" description="Helical" evidence="1">
    <location>
        <begin position="201"/>
        <end position="218"/>
    </location>
</feature>
<proteinExistence type="predicted"/>
<protein>
    <submittedName>
        <fullName evidence="2">Uncharacterized protein</fullName>
    </submittedName>
</protein>
<comment type="caution">
    <text evidence="2">The sequence shown here is derived from an EMBL/GenBank/DDBJ whole genome shotgun (WGS) entry which is preliminary data.</text>
</comment>